<keyword evidence="1" id="KW-0812">Transmembrane</keyword>
<protein>
    <submittedName>
        <fullName evidence="2">Uncharacterized protein</fullName>
    </submittedName>
</protein>
<dbReference type="AlphaFoldDB" id="A0A4Q8QDK5"/>
<keyword evidence="1" id="KW-0472">Membrane</keyword>
<name>A0A4Q8QDK5_9FLAO</name>
<reference evidence="2 3" key="1">
    <citation type="submission" date="2019-02" db="EMBL/GenBank/DDBJ databases">
        <title>Draft genome sequence of Muricauda sp. 176CP4-71.</title>
        <authorList>
            <person name="Park J.-S."/>
        </authorList>
    </citation>
    <scope>NUCLEOTIDE SEQUENCE [LARGE SCALE GENOMIC DNA]</scope>
    <source>
        <strain evidence="2 3">176CP4-71</strain>
    </source>
</reference>
<feature type="transmembrane region" description="Helical" evidence="1">
    <location>
        <begin position="20"/>
        <end position="39"/>
    </location>
</feature>
<dbReference type="EMBL" id="SGIU01000002">
    <property type="protein sequence ID" value="TAI47794.1"/>
    <property type="molecule type" value="Genomic_DNA"/>
</dbReference>
<proteinExistence type="predicted"/>
<evidence type="ECO:0000313" key="3">
    <source>
        <dbReference type="Proteomes" id="UP000291981"/>
    </source>
</evidence>
<organism evidence="2 3">
    <name type="scientific">Flagellimonas allohymeniacidonis</name>
    <dbReference type="NCBI Taxonomy" id="2517819"/>
    <lineage>
        <taxon>Bacteria</taxon>
        <taxon>Pseudomonadati</taxon>
        <taxon>Bacteroidota</taxon>
        <taxon>Flavobacteriia</taxon>
        <taxon>Flavobacteriales</taxon>
        <taxon>Flavobacteriaceae</taxon>
        <taxon>Flagellimonas</taxon>
    </lineage>
</organism>
<sequence length="426" mass="49729">MFVIFLTIYHGFKQDLKAFWIFLGISILLILAQVVFRILKSKKKVDSQRKDFFKTLISPKYLGWQQEIFNRLYANLEFAELYKKKYPALVLRDSKINKYPFGDLCELKSEKLPTIKLSSEQKKFLKILNPTLHYPKMKGFSLKRLHLNRLGFVDKLEANTTNYKQNLVTCHILEWELYKYYKTQKKIPDSTKEILDNLPFRSKYHGDKNAKSAVLEPSDNSFPLLSVQAIIVYRDYNEYNNSTWKVILKKRNTNVAVKPGFFQFPPAGGFEVYGSEDDDDNILLKQGFDVRSAIFREYAEEIFDIKDMQARPDSREIDFVYKEENVVELMNSINTKNSHLDFLGVIVDLSVLRHEISFLLLIDDEDFSKKTIRGNWEAQNIMPVDVRNLKSTLQNENLHSSSAALLQLASENKRLKELGITKSLEL</sequence>
<dbReference type="Proteomes" id="UP000291981">
    <property type="component" value="Unassembled WGS sequence"/>
</dbReference>
<accession>A0A4Q8QDK5</accession>
<comment type="caution">
    <text evidence="2">The sequence shown here is derived from an EMBL/GenBank/DDBJ whole genome shotgun (WGS) entry which is preliminary data.</text>
</comment>
<dbReference type="OrthoDB" id="2801183at2"/>
<dbReference type="RefSeq" id="WP_130614931.1">
    <property type="nucleotide sequence ID" value="NZ_SGIU01000002.1"/>
</dbReference>
<evidence type="ECO:0000313" key="2">
    <source>
        <dbReference type="EMBL" id="TAI47794.1"/>
    </source>
</evidence>
<keyword evidence="3" id="KW-1185">Reference proteome</keyword>
<evidence type="ECO:0000256" key="1">
    <source>
        <dbReference type="SAM" id="Phobius"/>
    </source>
</evidence>
<keyword evidence="1" id="KW-1133">Transmembrane helix</keyword>
<gene>
    <name evidence="2" type="ORF">EW142_14140</name>
</gene>